<name>A0A7W6C3I8_9HYPH</name>
<comment type="caution">
    <text evidence="1">The sequence shown here is derived from an EMBL/GenBank/DDBJ whole genome shotgun (WGS) entry which is preliminary data.</text>
</comment>
<sequence length="36" mass="3875">MVRAARFNQREEAGTIPQGLKATVPTVALSLPSDHL</sequence>
<keyword evidence="2" id="KW-1185">Reference proteome</keyword>
<evidence type="ECO:0000313" key="1">
    <source>
        <dbReference type="EMBL" id="MBB3945083.1"/>
    </source>
</evidence>
<dbReference type="AlphaFoldDB" id="A0A7W6C3I8"/>
<gene>
    <name evidence="1" type="ORF">GGQ73_001008</name>
</gene>
<reference evidence="1 2" key="1">
    <citation type="submission" date="2020-08" db="EMBL/GenBank/DDBJ databases">
        <title>Genomic Encyclopedia of Type Strains, Phase IV (KMG-IV): sequencing the most valuable type-strain genomes for metagenomic binning, comparative biology and taxonomic classification.</title>
        <authorList>
            <person name="Goeker M."/>
        </authorList>
    </citation>
    <scope>NUCLEOTIDE SEQUENCE [LARGE SCALE GENOMIC DNA]</scope>
    <source>
        <strain evidence="1 2">DSM 26438</strain>
    </source>
</reference>
<organism evidence="1 2">
    <name type="scientific">Rhizobium skierniewicense</name>
    <dbReference type="NCBI Taxonomy" id="984260"/>
    <lineage>
        <taxon>Bacteria</taxon>
        <taxon>Pseudomonadati</taxon>
        <taxon>Pseudomonadota</taxon>
        <taxon>Alphaproteobacteria</taxon>
        <taxon>Hyphomicrobiales</taxon>
        <taxon>Rhizobiaceae</taxon>
        <taxon>Rhizobium/Agrobacterium group</taxon>
        <taxon>Rhizobium</taxon>
    </lineage>
</organism>
<dbReference type="Proteomes" id="UP000565286">
    <property type="component" value="Unassembled WGS sequence"/>
</dbReference>
<dbReference type="EMBL" id="JACIDV010000002">
    <property type="protein sequence ID" value="MBB3945083.1"/>
    <property type="molecule type" value="Genomic_DNA"/>
</dbReference>
<protein>
    <submittedName>
        <fullName evidence="1">Uncharacterized protein</fullName>
    </submittedName>
</protein>
<evidence type="ECO:0000313" key="2">
    <source>
        <dbReference type="Proteomes" id="UP000565286"/>
    </source>
</evidence>
<accession>A0A7W6C3I8</accession>
<proteinExistence type="predicted"/>